<keyword evidence="2" id="KW-1133">Transmembrane helix</keyword>
<feature type="compositionally biased region" description="Basic residues" evidence="1">
    <location>
        <begin position="193"/>
        <end position="202"/>
    </location>
</feature>
<gene>
    <name evidence="3" type="ORF">BASA50_010707</name>
</gene>
<feature type="region of interest" description="Disordered" evidence="1">
    <location>
        <begin position="145"/>
        <end position="202"/>
    </location>
</feature>
<sequence length="202" mass="23089">MLSNGSLGRDNYLMFLLIDTFNIINFLWLHRSLLRLTYKDDVDMPSFMVDMLYRLPAVYAGLDLFENVAAASFIGWFEYDALHSLPYVLSSPFILQTANATRIKWGVLYILVALEFAGSVKYLSERRWKIDYELEQKAERLRAGIPEPEVVARDEGADSENEDTPYVPEPTATYSSGAEEDDEEEVLIQKKSTPSKKPSKRS</sequence>
<keyword evidence="4" id="KW-1185">Reference proteome</keyword>
<evidence type="ECO:0000256" key="1">
    <source>
        <dbReference type="SAM" id="MobiDB-lite"/>
    </source>
</evidence>
<evidence type="ECO:0000256" key="2">
    <source>
        <dbReference type="SAM" id="Phobius"/>
    </source>
</evidence>
<feature type="transmembrane region" description="Helical" evidence="2">
    <location>
        <begin position="105"/>
        <end position="123"/>
    </location>
</feature>
<name>A0ABQ8EXP5_9FUNG</name>
<keyword evidence="2" id="KW-0472">Membrane</keyword>
<dbReference type="EMBL" id="JAFCIX010000503">
    <property type="protein sequence ID" value="KAH6588481.1"/>
    <property type="molecule type" value="Genomic_DNA"/>
</dbReference>
<dbReference type="Proteomes" id="UP001648503">
    <property type="component" value="Unassembled WGS sequence"/>
</dbReference>
<feature type="transmembrane region" description="Helical" evidence="2">
    <location>
        <begin position="51"/>
        <end position="77"/>
    </location>
</feature>
<proteinExistence type="predicted"/>
<evidence type="ECO:0000313" key="4">
    <source>
        <dbReference type="Proteomes" id="UP001648503"/>
    </source>
</evidence>
<evidence type="ECO:0000313" key="3">
    <source>
        <dbReference type="EMBL" id="KAH6588481.1"/>
    </source>
</evidence>
<protein>
    <recommendedName>
        <fullName evidence="5">TLC domain-containing protein</fullName>
    </recommendedName>
</protein>
<accession>A0ABQ8EXP5</accession>
<keyword evidence="2" id="KW-0812">Transmembrane</keyword>
<evidence type="ECO:0008006" key="5">
    <source>
        <dbReference type="Google" id="ProtNLM"/>
    </source>
</evidence>
<reference evidence="3 4" key="1">
    <citation type="submission" date="2021-02" db="EMBL/GenBank/DDBJ databases">
        <title>Variation within the Batrachochytrium salamandrivorans European outbreak.</title>
        <authorList>
            <person name="Kelly M."/>
            <person name="Pasmans F."/>
            <person name="Shea T.P."/>
            <person name="Munoz J.F."/>
            <person name="Carranza S."/>
            <person name="Cuomo C.A."/>
            <person name="Martel A."/>
        </authorList>
    </citation>
    <scope>NUCLEOTIDE SEQUENCE [LARGE SCALE GENOMIC DNA]</scope>
    <source>
        <strain evidence="3 4">AMFP18/2</strain>
    </source>
</reference>
<feature type="transmembrane region" description="Helical" evidence="2">
    <location>
        <begin position="12"/>
        <end position="30"/>
    </location>
</feature>
<comment type="caution">
    <text evidence="3">The sequence shown here is derived from an EMBL/GenBank/DDBJ whole genome shotgun (WGS) entry which is preliminary data.</text>
</comment>
<organism evidence="3 4">
    <name type="scientific">Batrachochytrium salamandrivorans</name>
    <dbReference type="NCBI Taxonomy" id="1357716"/>
    <lineage>
        <taxon>Eukaryota</taxon>
        <taxon>Fungi</taxon>
        <taxon>Fungi incertae sedis</taxon>
        <taxon>Chytridiomycota</taxon>
        <taxon>Chytridiomycota incertae sedis</taxon>
        <taxon>Chytridiomycetes</taxon>
        <taxon>Rhizophydiales</taxon>
        <taxon>Rhizophydiales incertae sedis</taxon>
        <taxon>Batrachochytrium</taxon>
    </lineage>
</organism>